<protein>
    <submittedName>
        <fullName evidence="4">Proline iminopeptidase</fullName>
    </submittedName>
</protein>
<comment type="similarity">
    <text evidence="1">Belongs to the peptidase S33 family.</text>
</comment>
<feature type="domain" description="AB hydrolase-1" evidence="3">
    <location>
        <begin position="39"/>
        <end position="280"/>
    </location>
</feature>
<dbReference type="GO" id="GO:0016020">
    <property type="term" value="C:membrane"/>
    <property type="evidence" value="ECO:0007669"/>
    <property type="project" value="TreeGrafter"/>
</dbReference>
<organism evidence="4 5">
    <name type="scientific">Phytohabitans rumicis</name>
    <dbReference type="NCBI Taxonomy" id="1076125"/>
    <lineage>
        <taxon>Bacteria</taxon>
        <taxon>Bacillati</taxon>
        <taxon>Actinomycetota</taxon>
        <taxon>Actinomycetes</taxon>
        <taxon>Micromonosporales</taxon>
        <taxon>Micromonosporaceae</taxon>
    </lineage>
</organism>
<dbReference type="GO" id="GO:0004177">
    <property type="term" value="F:aminopeptidase activity"/>
    <property type="evidence" value="ECO:0007669"/>
    <property type="project" value="UniProtKB-EC"/>
</dbReference>
<keyword evidence="5" id="KW-1185">Reference proteome</keyword>
<dbReference type="GO" id="GO:0006508">
    <property type="term" value="P:proteolysis"/>
    <property type="evidence" value="ECO:0007669"/>
    <property type="project" value="InterPro"/>
</dbReference>
<evidence type="ECO:0000313" key="5">
    <source>
        <dbReference type="Proteomes" id="UP000482960"/>
    </source>
</evidence>
<dbReference type="InterPro" id="IPR002410">
    <property type="entry name" value="Peptidase_S33"/>
</dbReference>
<dbReference type="InterPro" id="IPR000073">
    <property type="entry name" value="AB_hydrolase_1"/>
</dbReference>
<dbReference type="PANTHER" id="PTHR43798">
    <property type="entry name" value="MONOACYLGLYCEROL LIPASE"/>
    <property type="match status" value="1"/>
</dbReference>
<dbReference type="Proteomes" id="UP000482960">
    <property type="component" value="Unassembled WGS sequence"/>
</dbReference>
<dbReference type="PANTHER" id="PTHR43798:SF31">
    <property type="entry name" value="AB HYDROLASE SUPERFAMILY PROTEIN YCLE"/>
    <property type="match status" value="1"/>
</dbReference>
<evidence type="ECO:0000259" key="3">
    <source>
        <dbReference type="Pfam" id="PF00561"/>
    </source>
</evidence>
<name>A0A6V8KYI3_9ACTN</name>
<accession>A0A6V8KYI3</accession>
<dbReference type="Pfam" id="PF00561">
    <property type="entry name" value="Abhydrolase_1"/>
    <property type="match status" value="1"/>
</dbReference>
<dbReference type="PRINTS" id="PR00793">
    <property type="entry name" value="PROAMNOPTASE"/>
</dbReference>
<dbReference type="AlphaFoldDB" id="A0A6V8KYI3"/>
<dbReference type="Gene3D" id="3.40.50.1820">
    <property type="entry name" value="alpha/beta hydrolase"/>
    <property type="match status" value="1"/>
</dbReference>
<gene>
    <name evidence="4" type="primary">pip_1</name>
    <name evidence="4" type="ORF">Prum_005390</name>
</gene>
<evidence type="ECO:0000256" key="2">
    <source>
        <dbReference type="ARBA" id="ARBA00022801"/>
    </source>
</evidence>
<evidence type="ECO:0000256" key="1">
    <source>
        <dbReference type="ARBA" id="ARBA00010088"/>
    </source>
</evidence>
<reference evidence="4 5" key="2">
    <citation type="submission" date="2020-03" db="EMBL/GenBank/DDBJ databases">
        <authorList>
            <person name="Ichikawa N."/>
            <person name="Kimura A."/>
            <person name="Kitahashi Y."/>
            <person name="Uohara A."/>
        </authorList>
    </citation>
    <scope>NUCLEOTIDE SEQUENCE [LARGE SCALE GENOMIC DNA]</scope>
    <source>
        <strain evidence="4 5">NBRC 108638</strain>
    </source>
</reference>
<evidence type="ECO:0000313" key="4">
    <source>
        <dbReference type="EMBL" id="GFJ86897.1"/>
    </source>
</evidence>
<sequence length="305" mass="34315">MSCRLRQTAPRAARLSTMNDVVVTDDNCRLWAQQTGQGPPVLLCHGGPGLWDIFGDLAQMLAGTARVIRWDQRGCGRSEHRGPYTVSQSIADLDAVRQHLAGPQTVLLGHSWGATLALRYALRHPDRVSKLIYVSGTGIDPVPTWNPVYKQKLRDRLGKHLHRWDELDGRARTPAEDREMAVLQWTADFADDRRALELAKRIATPWFDINVDCNAKLNAEAKQYLAENDVAAQCRTLDIPTLVIHGAEDIRPPWAVDSLHHALPRCQRRTIAHAGHLPWVEDADTFRTTVSEFLALNGWRARRGR</sequence>
<reference evidence="4 5" key="1">
    <citation type="submission" date="2020-03" db="EMBL/GenBank/DDBJ databases">
        <title>Whole genome shotgun sequence of Phytohabitans rumicis NBRC 108638.</title>
        <authorList>
            <person name="Komaki H."/>
            <person name="Tamura T."/>
        </authorList>
    </citation>
    <scope>NUCLEOTIDE SEQUENCE [LARGE SCALE GENOMIC DNA]</scope>
    <source>
        <strain evidence="4 5">NBRC 108638</strain>
    </source>
</reference>
<dbReference type="EMBL" id="BLPG01000001">
    <property type="protein sequence ID" value="GFJ86897.1"/>
    <property type="molecule type" value="Genomic_DNA"/>
</dbReference>
<comment type="caution">
    <text evidence="4">The sequence shown here is derived from an EMBL/GenBank/DDBJ whole genome shotgun (WGS) entry which is preliminary data.</text>
</comment>
<dbReference type="InterPro" id="IPR050266">
    <property type="entry name" value="AB_hydrolase_sf"/>
</dbReference>
<dbReference type="PRINTS" id="PR00111">
    <property type="entry name" value="ABHYDROLASE"/>
</dbReference>
<dbReference type="InterPro" id="IPR029058">
    <property type="entry name" value="AB_hydrolase_fold"/>
</dbReference>
<dbReference type="SUPFAM" id="SSF53474">
    <property type="entry name" value="alpha/beta-Hydrolases"/>
    <property type="match status" value="1"/>
</dbReference>
<keyword evidence="2" id="KW-0378">Hydrolase</keyword>
<proteinExistence type="inferred from homology"/>